<dbReference type="AlphaFoldDB" id="A0A4Y9AH98"/>
<reference evidence="2 3" key="1">
    <citation type="submission" date="2019-03" db="EMBL/GenBank/DDBJ databases">
        <title>Genome sequence of Lentibacillus salicampi ATCC BAA-719.</title>
        <authorList>
            <person name="Maclea K.S."/>
            <person name="Simoes Junior M."/>
        </authorList>
    </citation>
    <scope>NUCLEOTIDE SEQUENCE [LARGE SCALE GENOMIC DNA]</scope>
    <source>
        <strain evidence="2 3">ATCC BAA-719</strain>
    </source>
</reference>
<dbReference type="EMBL" id="SRHY01000002">
    <property type="protein sequence ID" value="TFJ94330.1"/>
    <property type="molecule type" value="Genomic_DNA"/>
</dbReference>
<evidence type="ECO:0000313" key="3">
    <source>
        <dbReference type="Proteomes" id="UP000298484"/>
    </source>
</evidence>
<name>A0A4Y9AH98_9BACI</name>
<protein>
    <recommendedName>
        <fullName evidence="1">Probable zinc-binding domain-containing protein</fullName>
    </recommendedName>
</protein>
<organism evidence="2 3">
    <name type="scientific">Lentibacillus salicampi</name>
    <dbReference type="NCBI Taxonomy" id="175306"/>
    <lineage>
        <taxon>Bacteria</taxon>
        <taxon>Bacillati</taxon>
        <taxon>Bacillota</taxon>
        <taxon>Bacilli</taxon>
        <taxon>Bacillales</taxon>
        <taxon>Bacillaceae</taxon>
        <taxon>Lentibacillus</taxon>
    </lineage>
</organism>
<dbReference type="Proteomes" id="UP000298484">
    <property type="component" value="Unassembled WGS sequence"/>
</dbReference>
<keyword evidence="3" id="KW-1185">Reference proteome</keyword>
<gene>
    <name evidence="2" type="ORF">E4U82_02545</name>
</gene>
<evidence type="ECO:0000259" key="1">
    <source>
        <dbReference type="Pfam" id="PF13451"/>
    </source>
</evidence>
<evidence type="ECO:0000313" key="2">
    <source>
        <dbReference type="EMBL" id="TFJ94330.1"/>
    </source>
</evidence>
<sequence length="117" mass="13830">MILLLLDKIQETGSNKYIPYLRAWEKIDYKKVRARIREVIRDIESDVSVDQQAAADRADSINEAMKGLEPHDIDLRCIECGNYFTFSVGEQRFYQRMGFVHPRRCPSCREQRDLEFL</sequence>
<proteinExistence type="predicted"/>
<dbReference type="OrthoDB" id="9814785at2"/>
<accession>A0A4Y9AH98</accession>
<comment type="caution">
    <text evidence="2">The sequence shown here is derived from an EMBL/GenBank/DDBJ whole genome shotgun (WGS) entry which is preliminary data.</text>
</comment>
<dbReference type="Pfam" id="PF13451">
    <property type="entry name" value="zf_Tbcl"/>
    <property type="match status" value="1"/>
</dbReference>
<dbReference type="InterPro" id="IPR025306">
    <property type="entry name" value="Zn-bnd_dom_prob"/>
</dbReference>
<feature type="domain" description="Probable zinc-binding" evidence="1">
    <location>
        <begin position="72"/>
        <end position="113"/>
    </location>
</feature>